<dbReference type="SUPFAM" id="SSF53720">
    <property type="entry name" value="ALDH-like"/>
    <property type="match status" value="1"/>
</dbReference>
<dbReference type="FunFam" id="3.40.309.10:FF:000012">
    <property type="entry name" value="Betaine aldehyde dehydrogenase"/>
    <property type="match status" value="1"/>
</dbReference>
<dbReference type="InterPro" id="IPR016162">
    <property type="entry name" value="Ald_DH_N"/>
</dbReference>
<evidence type="ECO:0000256" key="3">
    <source>
        <dbReference type="ARBA" id="ARBA00023027"/>
    </source>
</evidence>
<organism evidence="7 8">
    <name type="scientific">Rhizophagus clarus</name>
    <dbReference type="NCBI Taxonomy" id="94130"/>
    <lineage>
        <taxon>Eukaryota</taxon>
        <taxon>Fungi</taxon>
        <taxon>Fungi incertae sedis</taxon>
        <taxon>Mucoromycota</taxon>
        <taxon>Glomeromycotina</taxon>
        <taxon>Glomeromycetes</taxon>
        <taxon>Glomerales</taxon>
        <taxon>Glomeraceae</taxon>
        <taxon>Rhizophagus</taxon>
    </lineage>
</organism>
<dbReference type="Gene3D" id="3.40.309.10">
    <property type="entry name" value="Aldehyde Dehydrogenase, Chain A, domain 2"/>
    <property type="match status" value="1"/>
</dbReference>
<evidence type="ECO:0000259" key="6">
    <source>
        <dbReference type="Pfam" id="PF00171"/>
    </source>
</evidence>
<dbReference type="InterPro" id="IPR016163">
    <property type="entry name" value="Ald_DH_C"/>
</dbReference>
<dbReference type="PROSITE" id="PS00070">
    <property type="entry name" value="ALDEHYDE_DEHYDR_CYS"/>
    <property type="match status" value="1"/>
</dbReference>
<feature type="active site" evidence="4">
    <location>
        <position position="221"/>
    </location>
</feature>
<protein>
    <submittedName>
        <fullName evidence="7">Aldehyde dehydrogenase</fullName>
    </submittedName>
</protein>
<dbReference type="AlphaFoldDB" id="A0A8H3QWC1"/>
<dbReference type="PROSITE" id="PS00687">
    <property type="entry name" value="ALDEHYDE_DEHYDR_GLU"/>
    <property type="match status" value="1"/>
</dbReference>
<evidence type="ECO:0000256" key="1">
    <source>
        <dbReference type="ARBA" id="ARBA00009986"/>
    </source>
</evidence>
<dbReference type="InterPro" id="IPR016160">
    <property type="entry name" value="Ald_DH_CS_CYS"/>
</dbReference>
<evidence type="ECO:0000256" key="5">
    <source>
        <dbReference type="RuleBase" id="RU003345"/>
    </source>
</evidence>
<comment type="caution">
    <text evidence="7">The sequence shown here is derived from an EMBL/GenBank/DDBJ whole genome shotgun (WGS) entry which is preliminary data.</text>
</comment>
<dbReference type="FunFam" id="3.40.605.10:FF:000026">
    <property type="entry name" value="Aldehyde dehydrogenase, putative"/>
    <property type="match status" value="1"/>
</dbReference>
<feature type="domain" description="Aldehyde dehydrogenase" evidence="6">
    <location>
        <begin position="106"/>
        <end position="449"/>
    </location>
</feature>
<gene>
    <name evidence="7" type="ORF">RCL2_002132500</name>
</gene>
<dbReference type="GO" id="GO:0004030">
    <property type="term" value="F:aldehyde dehydrogenase [NAD(P)+] activity"/>
    <property type="evidence" value="ECO:0007669"/>
    <property type="project" value="UniProtKB-ARBA"/>
</dbReference>
<dbReference type="InterPro" id="IPR029510">
    <property type="entry name" value="Ald_DH_CS_GLU"/>
</dbReference>
<dbReference type="Gene3D" id="3.40.605.10">
    <property type="entry name" value="Aldehyde Dehydrogenase, Chain A, domain 1"/>
    <property type="match status" value="2"/>
</dbReference>
<dbReference type="EMBL" id="BLAL01000236">
    <property type="protein sequence ID" value="GES94593.1"/>
    <property type="molecule type" value="Genomic_DNA"/>
</dbReference>
<evidence type="ECO:0000256" key="4">
    <source>
        <dbReference type="PROSITE-ProRule" id="PRU10007"/>
    </source>
</evidence>
<evidence type="ECO:0000313" key="7">
    <source>
        <dbReference type="EMBL" id="GES94593.1"/>
    </source>
</evidence>
<dbReference type="Proteomes" id="UP000615446">
    <property type="component" value="Unassembled WGS sequence"/>
</dbReference>
<proteinExistence type="inferred from homology"/>
<dbReference type="InterPro" id="IPR016161">
    <property type="entry name" value="Ald_DH/histidinol_DH"/>
</dbReference>
<dbReference type="CDD" id="cd07093">
    <property type="entry name" value="ALDH_F8_HMSADH"/>
    <property type="match status" value="1"/>
</dbReference>
<keyword evidence="3" id="KW-0520">NAD</keyword>
<dbReference type="OrthoDB" id="310895at2759"/>
<evidence type="ECO:0000256" key="2">
    <source>
        <dbReference type="ARBA" id="ARBA00023002"/>
    </source>
</evidence>
<dbReference type="Pfam" id="PF00171">
    <property type="entry name" value="Aldedh"/>
    <property type="match status" value="1"/>
</dbReference>
<dbReference type="PANTHER" id="PTHR43720">
    <property type="entry name" value="2-AMINOMUCONIC SEMIALDEHYDE DEHYDROGENASE"/>
    <property type="match status" value="1"/>
</dbReference>
<reference evidence="7" key="1">
    <citation type="submission" date="2019-10" db="EMBL/GenBank/DDBJ databases">
        <title>Conservation and host-specific expression of non-tandemly repeated heterogenous ribosome RNA gene in arbuscular mycorrhizal fungi.</title>
        <authorList>
            <person name="Maeda T."/>
            <person name="Kobayashi Y."/>
            <person name="Nakagawa T."/>
            <person name="Ezawa T."/>
            <person name="Yamaguchi K."/>
            <person name="Bino T."/>
            <person name="Nishimoto Y."/>
            <person name="Shigenobu S."/>
            <person name="Kawaguchi M."/>
        </authorList>
    </citation>
    <scope>NUCLEOTIDE SEQUENCE</scope>
    <source>
        <strain evidence="7">HR1</strain>
    </source>
</reference>
<name>A0A8H3QWC1_9GLOM</name>
<keyword evidence="2 5" id="KW-0560">Oxidoreductase</keyword>
<accession>A0A8H3QWC1</accession>
<comment type="similarity">
    <text evidence="1 5">Belongs to the aldehyde dehydrogenase family.</text>
</comment>
<sequence length="453" mass="49977">MLKLSNFIGGEFVSLQENYIDSYDPSIGKVYAQIPDSSEHEINLAVEAAQRAFHTWSKTPCSTRAQIMYRIADILESKLDEFALAESRDQGKTLEFAKNADIPRSIYNFRSPLGVAGLISPWNLPLYLLTWKIAPCIAAGCTCVAKPSEFTSMTAYMLCDIFKQAGLPEGVVNMVFGIGPKAGQALVSHPKVPLISFTGGTVTGKKLYETCAPLFKKVSLELGGKNANVIFEDCDFEKAVDTSIRAAFSNQGEICLCGSRIFVQKSIYEKFLESFVAKARQLVVGDPRDPKTKVGALISEQHMEKVLGYIELAKQEGGVIECGGKRKQLDGEFSDGYFVEPTVITNISPSCRVAQEEIFGPVVTVHPFETEEEAIDLANDNQYGLSCSVWSENGKRVRRVAESIKVGYVWINCWMVRDLRVPFGGVKQSGIGREGGEYSMNFFTEMKSICMAN</sequence>
<evidence type="ECO:0000313" key="8">
    <source>
        <dbReference type="Proteomes" id="UP000615446"/>
    </source>
</evidence>
<dbReference type="InterPro" id="IPR015590">
    <property type="entry name" value="Aldehyde_DH_dom"/>
</dbReference>
<dbReference type="PANTHER" id="PTHR43720:SF2">
    <property type="entry name" value="2-AMINOMUCONIC SEMIALDEHYDE DEHYDROGENASE"/>
    <property type="match status" value="1"/>
</dbReference>